<dbReference type="OrthoDB" id="3798150at2759"/>
<dbReference type="AlphaFoldDB" id="A0A6A6I9R7"/>
<feature type="compositionally biased region" description="Basic and acidic residues" evidence="1">
    <location>
        <begin position="19"/>
        <end position="46"/>
    </location>
</feature>
<dbReference type="Proteomes" id="UP000800094">
    <property type="component" value="Unassembled WGS sequence"/>
</dbReference>
<feature type="region of interest" description="Disordered" evidence="1">
    <location>
        <begin position="426"/>
        <end position="448"/>
    </location>
</feature>
<evidence type="ECO:0000313" key="2">
    <source>
        <dbReference type="EMBL" id="KAF2246273.1"/>
    </source>
</evidence>
<gene>
    <name evidence="2" type="ORF">BU26DRAFT_65314</name>
</gene>
<feature type="compositionally biased region" description="Basic residues" evidence="1">
    <location>
        <begin position="737"/>
        <end position="746"/>
    </location>
</feature>
<evidence type="ECO:0000313" key="3">
    <source>
        <dbReference type="Proteomes" id="UP000800094"/>
    </source>
</evidence>
<accession>A0A6A6I9R7</accession>
<dbReference type="EMBL" id="ML987199">
    <property type="protein sequence ID" value="KAF2246273.1"/>
    <property type="molecule type" value="Genomic_DNA"/>
</dbReference>
<name>A0A6A6I9R7_9PLEO</name>
<proteinExistence type="predicted"/>
<feature type="compositionally biased region" description="Basic and acidic residues" evidence="1">
    <location>
        <begin position="618"/>
        <end position="634"/>
    </location>
</feature>
<feature type="region of interest" description="Disordered" evidence="1">
    <location>
        <begin position="487"/>
        <end position="754"/>
    </location>
</feature>
<feature type="region of interest" description="Disordered" evidence="1">
    <location>
        <begin position="263"/>
        <end position="332"/>
    </location>
</feature>
<dbReference type="GeneID" id="54589489"/>
<keyword evidence="3" id="KW-1185">Reference proteome</keyword>
<evidence type="ECO:0000256" key="1">
    <source>
        <dbReference type="SAM" id="MobiDB-lite"/>
    </source>
</evidence>
<protein>
    <submittedName>
        <fullName evidence="2">Uncharacterized protein</fullName>
    </submittedName>
</protein>
<feature type="compositionally biased region" description="Low complexity" evidence="1">
    <location>
        <begin position="487"/>
        <end position="504"/>
    </location>
</feature>
<feature type="compositionally biased region" description="Low complexity" evidence="1">
    <location>
        <begin position="690"/>
        <end position="708"/>
    </location>
</feature>
<feature type="region of interest" description="Disordered" evidence="1">
    <location>
        <begin position="1"/>
        <end position="54"/>
    </location>
</feature>
<organism evidence="2 3">
    <name type="scientific">Trematosphaeria pertusa</name>
    <dbReference type="NCBI Taxonomy" id="390896"/>
    <lineage>
        <taxon>Eukaryota</taxon>
        <taxon>Fungi</taxon>
        <taxon>Dikarya</taxon>
        <taxon>Ascomycota</taxon>
        <taxon>Pezizomycotina</taxon>
        <taxon>Dothideomycetes</taxon>
        <taxon>Pleosporomycetidae</taxon>
        <taxon>Pleosporales</taxon>
        <taxon>Massarineae</taxon>
        <taxon>Trematosphaeriaceae</taxon>
        <taxon>Trematosphaeria</taxon>
    </lineage>
</organism>
<dbReference type="RefSeq" id="XP_033681277.1">
    <property type="nucleotide sequence ID" value="XM_033836159.1"/>
</dbReference>
<reference evidence="2" key="1">
    <citation type="journal article" date="2020" name="Stud. Mycol.">
        <title>101 Dothideomycetes genomes: a test case for predicting lifestyles and emergence of pathogens.</title>
        <authorList>
            <person name="Haridas S."/>
            <person name="Albert R."/>
            <person name="Binder M."/>
            <person name="Bloem J."/>
            <person name="Labutti K."/>
            <person name="Salamov A."/>
            <person name="Andreopoulos B."/>
            <person name="Baker S."/>
            <person name="Barry K."/>
            <person name="Bills G."/>
            <person name="Bluhm B."/>
            <person name="Cannon C."/>
            <person name="Castanera R."/>
            <person name="Culley D."/>
            <person name="Daum C."/>
            <person name="Ezra D."/>
            <person name="Gonzalez J."/>
            <person name="Henrissat B."/>
            <person name="Kuo A."/>
            <person name="Liang C."/>
            <person name="Lipzen A."/>
            <person name="Lutzoni F."/>
            <person name="Magnuson J."/>
            <person name="Mondo S."/>
            <person name="Nolan M."/>
            <person name="Ohm R."/>
            <person name="Pangilinan J."/>
            <person name="Park H.-J."/>
            <person name="Ramirez L."/>
            <person name="Alfaro M."/>
            <person name="Sun H."/>
            <person name="Tritt A."/>
            <person name="Yoshinaga Y."/>
            <person name="Zwiers L.-H."/>
            <person name="Turgeon B."/>
            <person name="Goodwin S."/>
            <person name="Spatafora J."/>
            <person name="Crous P."/>
            <person name="Grigoriev I."/>
        </authorList>
    </citation>
    <scope>NUCLEOTIDE SEQUENCE</scope>
    <source>
        <strain evidence="2">CBS 122368</strain>
    </source>
</reference>
<feature type="compositionally biased region" description="Polar residues" evidence="1">
    <location>
        <begin position="590"/>
        <end position="604"/>
    </location>
</feature>
<sequence length="754" mass="82056">MLPGAGLYLPGSLYSKQDPTSDRADKSARWKFFERKPSKQEQDSFDRTSGPLSGTSSDDITKIFSSLSTVFDFAEFASQQGKVSSETEVFINLIQRVRQDVTEASRLYVSPAVIDHLEAWPDKKAWVDMILVDIERSLNDIGVYMETVRVTGDDGGTVGLRRKFEWVLSHHKKLINKQQYLTLCHSSLMAAVQAMQTAEMNGAYGPHDPIYEAPSRPWIQDEGRDILRSPHSRQKWRLSQKNLSLPSITVSEVHRDKIDAGSINSLPIELPGSTPDDLPDPDNLDLYAPPPKPRAASLDAILSPSSDKEALDTSSGLETDKSPVYAPSRPPMEVFPARRSLDQVRTSESTLYDMRRASLDHVRPRAYSDQVRPQRSFEMKPRASFDQVRRMPTLNEKPLERYDSTASVSVDQAATIPLSAMRYRPKAVQVRKPTPKHRSLPSLPSLPSQSSLINDLSPWILPSEARDSIQSYQSADTNISLNASTPATSVASSPVLPSPSSCPAMLGGADSGATTPVPSIRPPPASASPTVDVPSSPKDETPLLPPRRYSQIRRPGTSRSAVSALPSCNEEGAETSAPENPSKLLRRLLSNASSTETNATQDEPSGSRVVASGTPEKLLVKADSDSSARETACDEEHEEQPPPLPPRPAARAPGSSSPPIPTEVPASTLPIVAAEPDKSKEANVPRSTGQAPLPSPSEQSQEPATESATLPHSMAYKMEVIDTIPPPQPPQPTTAQARRRAAHARRMQIAYGGG</sequence>